<dbReference type="PANTHER" id="PTHR36699:SF1">
    <property type="entry name" value="L,D-TRANSPEPTIDASE YAFK-RELATED"/>
    <property type="match status" value="1"/>
</dbReference>
<feature type="active site" description="Proton donor/acceptor" evidence="7">
    <location>
        <position position="140"/>
    </location>
</feature>
<evidence type="ECO:0000313" key="9">
    <source>
        <dbReference type="EMBL" id="MCW7755330.1"/>
    </source>
</evidence>
<dbReference type="Proteomes" id="UP001209681">
    <property type="component" value="Unassembled WGS sequence"/>
</dbReference>
<keyword evidence="3" id="KW-0808">Transferase</keyword>
<name>A0ABT3NCY7_9BACT</name>
<keyword evidence="4 7" id="KW-0133">Cell shape</keyword>
<reference evidence="9 10" key="1">
    <citation type="submission" date="2022-11" db="EMBL/GenBank/DDBJ databases">
        <title>Desulfobotulus tamanensis H1 sp. nov. - anaerobic, alkaliphilic, sulphate reducing bacterium isolated from terrestrial mud volcano.</title>
        <authorList>
            <person name="Frolova A."/>
            <person name="Merkel A.Y."/>
            <person name="Slobodkin A.I."/>
        </authorList>
    </citation>
    <scope>NUCLEOTIDE SEQUENCE [LARGE SCALE GENOMIC DNA]</scope>
    <source>
        <strain evidence="9 10">H1</strain>
    </source>
</reference>
<dbReference type="EMBL" id="JAPFPW010000032">
    <property type="protein sequence ID" value="MCW7755330.1"/>
    <property type="molecule type" value="Genomic_DNA"/>
</dbReference>
<comment type="caution">
    <text evidence="9">The sequence shown here is derived from an EMBL/GenBank/DDBJ whole genome shotgun (WGS) entry which is preliminary data.</text>
</comment>
<organism evidence="9 10">
    <name type="scientific">Desulfobotulus pelophilus</name>
    <dbReference type="NCBI Taxonomy" id="2823377"/>
    <lineage>
        <taxon>Bacteria</taxon>
        <taxon>Pseudomonadati</taxon>
        <taxon>Thermodesulfobacteriota</taxon>
        <taxon>Desulfobacteria</taxon>
        <taxon>Desulfobacterales</taxon>
        <taxon>Desulfobacteraceae</taxon>
        <taxon>Desulfobotulus</taxon>
    </lineage>
</organism>
<keyword evidence="5 7" id="KW-0573">Peptidoglycan synthesis</keyword>
<evidence type="ECO:0000256" key="7">
    <source>
        <dbReference type="PROSITE-ProRule" id="PRU01373"/>
    </source>
</evidence>
<evidence type="ECO:0000313" key="10">
    <source>
        <dbReference type="Proteomes" id="UP001209681"/>
    </source>
</evidence>
<dbReference type="PROSITE" id="PS52029">
    <property type="entry name" value="LD_TPASE"/>
    <property type="match status" value="1"/>
</dbReference>
<evidence type="ECO:0000256" key="1">
    <source>
        <dbReference type="ARBA" id="ARBA00004752"/>
    </source>
</evidence>
<keyword evidence="6 7" id="KW-0961">Cell wall biogenesis/degradation</keyword>
<dbReference type="RefSeq" id="WP_265426273.1">
    <property type="nucleotide sequence ID" value="NZ_JAPFPW010000032.1"/>
</dbReference>
<evidence type="ECO:0000259" key="8">
    <source>
        <dbReference type="PROSITE" id="PS52029"/>
    </source>
</evidence>
<feature type="active site" description="Nucleophile" evidence="7">
    <location>
        <position position="162"/>
    </location>
</feature>
<evidence type="ECO:0000256" key="3">
    <source>
        <dbReference type="ARBA" id="ARBA00022679"/>
    </source>
</evidence>
<dbReference type="InterPro" id="IPR005490">
    <property type="entry name" value="LD_TPept_cat_dom"/>
</dbReference>
<dbReference type="InterPro" id="IPR038063">
    <property type="entry name" value="Transpep_catalytic_dom"/>
</dbReference>
<dbReference type="PANTHER" id="PTHR36699">
    <property type="entry name" value="LD-TRANSPEPTIDASE"/>
    <property type="match status" value="1"/>
</dbReference>
<dbReference type="Pfam" id="PF03734">
    <property type="entry name" value="YkuD"/>
    <property type="match status" value="1"/>
</dbReference>
<evidence type="ECO:0000256" key="4">
    <source>
        <dbReference type="ARBA" id="ARBA00022960"/>
    </source>
</evidence>
<protein>
    <submittedName>
        <fullName evidence="9">L,D-transpeptidase family protein</fullName>
    </submittedName>
</protein>
<evidence type="ECO:0000256" key="5">
    <source>
        <dbReference type="ARBA" id="ARBA00022984"/>
    </source>
</evidence>
<gene>
    <name evidence="9" type="ORF">OOT00_15205</name>
</gene>
<comment type="pathway">
    <text evidence="1 7">Cell wall biogenesis; peptidoglycan biosynthesis.</text>
</comment>
<dbReference type="SUPFAM" id="SSF141523">
    <property type="entry name" value="L,D-transpeptidase catalytic domain-like"/>
    <property type="match status" value="1"/>
</dbReference>
<comment type="similarity">
    <text evidence="2">Belongs to the YkuD family.</text>
</comment>
<dbReference type="CDD" id="cd16913">
    <property type="entry name" value="YkuD_like"/>
    <property type="match status" value="1"/>
</dbReference>
<dbReference type="Gene3D" id="2.40.440.10">
    <property type="entry name" value="L,D-transpeptidase catalytic domain-like"/>
    <property type="match status" value="1"/>
</dbReference>
<evidence type="ECO:0000256" key="2">
    <source>
        <dbReference type="ARBA" id="ARBA00005992"/>
    </source>
</evidence>
<sequence length="187" mass="20731">MAQKPDSIPRSKKHTRLLVILLLVSLAGPAGWFTERHLPVMLAKKLPEAESVLVIKSERKLFLLRKGSPYRTYGVAIGGNPLGPKQEEGDQRTPEGDYVLDWRNPNSAFYLSLHLSYPNRKDQDRAKALGMAPGGMIMIHGQPNGLGWMGPLLQLRNWTDGCIALTNTAMAEVWQAVPDGTPIRIEP</sequence>
<evidence type="ECO:0000256" key="6">
    <source>
        <dbReference type="ARBA" id="ARBA00023316"/>
    </source>
</evidence>
<keyword evidence="10" id="KW-1185">Reference proteome</keyword>
<feature type="domain" description="L,D-TPase catalytic" evidence="8">
    <location>
        <begin position="50"/>
        <end position="186"/>
    </location>
</feature>
<proteinExistence type="inferred from homology"/>
<accession>A0ABT3NCY7</accession>